<sequence length="122" mass="13244">MTTLLEAKATKIGDLVESFLTESTLIIFNDNVPDELHDIAVLHTKSELLEPVQVGDSLVVGDRKYSITAVGATANDTLQSMGHCTIKFDGESLPELPGTIHVEENELPVPTIDMVIAFVRLV</sequence>
<dbReference type="SUPFAM" id="SSF141530">
    <property type="entry name" value="PTSIIA/GutA-like"/>
    <property type="match status" value="1"/>
</dbReference>
<dbReference type="GO" id="GO:0005737">
    <property type="term" value="C:cytoplasm"/>
    <property type="evidence" value="ECO:0007669"/>
    <property type="project" value="InterPro"/>
</dbReference>
<dbReference type="InterPro" id="IPR004716">
    <property type="entry name" value="PTS_IIA_glucitol/sorbitol-sp"/>
</dbReference>
<gene>
    <name evidence="2" type="ORF">EEL30_17555</name>
</gene>
<name>A0A518VAB9_BRELA</name>
<dbReference type="GO" id="GO:0008982">
    <property type="term" value="F:protein-N(PI)-phosphohistidine-sugar phosphotransferase activity"/>
    <property type="evidence" value="ECO:0007669"/>
    <property type="project" value="InterPro"/>
</dbReference>
<evidence type="ECO:0000313" key="2">
    <source>
        <dbReference type="EMBL" id="QDX93941.1"/>
    </source>
</evidence>
<dbReference type="PANTHER" id="PTHR40398:SF1">
    <property type="entry name" value="PTS SYSTEM GLUCITOL_SORBITOL-SPECIFIC EIIA COMPONENT"/>
    <property type="match status" value="1"/>
</dbReference>
<dbReference type="EMBL" id="CP033464">
    <property type="protein sequence ID" value="QDX93941.1"/>
    <property type="molecule type" value="Genomic_DNA"/>
</dbReference>
<proteinExistence type="predicted"/>
<dbReference type="PROSITE" id="PS51097">
    <property type="entry name" value="PTS_EIIA_TYPE_5"/>
    <property type="match status" value="1"/>
</dbReference>
<protein>
    <submittedName>
        <fullName evidence="2">PTS sorbitol transporter subunit IIA</fullName>
    </submittedName>
</protein>
<evidence type="ECO:0000313" key="3">
    <source>
        <dbReference type="Proteomes" id="UP000319432"/>
    </source>
</evidence>
<dbReference type="InterPro" id="IPR036665">
    <property type="entry name" value="PTS_IIA_glucitol/sorbitol_sf"/>
</dbReference>
<accession>A0A518VAB9</accession>
<dbReference type="AlphaFoldDB" id="A0A518VAB9"/>
<dbReference type="GO" id="GO:0009401">
    <property type="term" value="P:phosphoenolpyruvate-dependent sugar phosphotransferase system"/>
    <property type="evidence" value="ECO:0007669"/>
    <property type="project" value="InterPro"/>
</dbReference>
<dbReference type="OrthoDB" id="5113885at2"/>
<reference evidence="2 3" key="1">
    <citation type="submission" date="2018-11" db="EMBL/GenBank/DDBJ databases">
        <title>Phylogenetic determinants of toxin gene distribution in genomes of Brevibacillus laterosporus.</title>
        <authorList>
            <person name="Glare T.R."/>
            <person name="Durrant A."/>
            <person name="Berry C."/>
            <person name="Palma L."/>
            <person name="Ormskirk M."/>
            <person name="Cox M.O."/>
        </authorList>
    </citation>
    <scope>NUCLEOTIDE SEQUENCE [LARGE SCALE GENOMIC DNA]</scope>
    <source>
        <strain evidence="2 3">1821L</strain>
    </source>
</reference>
<dbReference type="Pfam" id="PF03829">
    <property type="entry name" value="PTSIIA_gutA"/>
    <property type="match status" value="1"/>
</dbReference>
<dbReference type="GO" id="GO:0016301">
    <property type="term" value="F:kinase activity"/>
    <property type="evidence" value="ECO:0007669"/>
    <property type="project" value="TreeGrafter"/>
</dbReference>
<keyword evidence="3" id="KW-1185">Reference proteome</keyword>
<dbReference type="Proteomes" id="UP000319432">
    <property type="component" value="Chromosome"/>
</dbReference>
<organism evidence="2 3">
    <name type="scientific">Brevibacillus laterosporus</name>
    <name type="common">Bacillus laterosporus</name>
    <dbReference type="NCBI Taxonomy" id="1465"/>
    <lineage>
        <taxon>Bacteria</taxon>
        <taxon>Bacillati</taxon>
        <taxon>Bacillota</taxon>
        <taxon>Bacilli</taxon>
        <taxon>Bacillales</taxon>
        <taxon>Paenibacillaceae</taxon>
        <taxon>Brevibacillus</taxon>
    </lineage>
</organism>
<evidence type="ECO:0000256" key="1">
    <source>
        <dbReference type="PROSITE-ProRule" id="PRU00420"/>
    </source>
</evidence>
<dbReference type="PANTHER" id="PTHR40398">
    <property type="entry name" value="PTS SYSTEM GLUCITOL/SORBITOL-SPECIFIC EIIA COMPONENT"/>
    <property type="match status" value="1"/>
</dbReference>
<feature type="modified residue" description="Phosphohistidine; by HPr" evidence="1">
    <location>
        <position position="43"/>
    </location>
</feature>
<dbReference type="Gene3D" id="2.40.33.40">
    <property type="entry name" value="Phosphotransferase system, glucitol/sorbitol-specific IIA component"/>
    <property type="match status" value="1"/>
</dbReference>